<organism evidence="1 4">
    <name type="scientific">Mycobacteroides salmoniphilum</name>
    <dbReference type="NCBI Taxonomy" id="404941"/>
    <lineage>
        <taxon>Bacteria</taxon>
        <taxon>Bacillati</taxon>
        <taxon>Actinomycetota</taxon>
        <taxon>Actinomycetes</taxon>
        <taxon>Mycobacteriales</taxon>
        <taxon>Mycobacteriaceae</taxon>
        <taxon>Mycobacteroides</taxon>
    </lineage>
</organism>
<comment type="caution">
    <text evidence="1">The sequence shown here is derived from an EMBL/GenBank/DDBJ whole genome shotgun (WGS) entry which is preliminary data.</text>
</comment>
<name>A0A4R8SHM0_9MYCO</name>
<dbReference type="EMBL" id="PECK01000003">
    <property type="protein sequence ID" value="TDZ96342.1"/>
    <property type="molecule type" value="Genomic_DNA"/>
</dbReference>
<keyword evidence="3" id="KW-1185">Reference proteome</keyword>
<proteinExistence type="predicted"/>
<evidence type="ECO:0000313" key="4">
    <source>
        <dbReference type="Proteomes" id="UP000295685"/>
    </source>
</evidence>
<dbReference type="Proteomes" id="UP000295685">
    <property type="component" value="Unassembled WGS sequence"/>
</dbReference>
<protein>
    <submittedName>
        <fullName evidence="1">Uncharacterized protein</fullName>
    </submittedName>
</protein>
<dbReference type="EMBL" id="PECM01000008">
    <property type="protein sequence ID" value="TEA05437.1"/>
    <property type="molecule type" value="Genomic_DNA"/>
</dbReference>
<evidence type="ECO:0000313" key="1">
    <source>
        <dbReference type="EMBL" id="TDZ96342.1"/>
    </source>
</evidence>
<accession>A0A4R8SHM0</accession>
<gene>
    <name evidence="2" type="ORF">CCUG60883_02743</name>
    <name evidence="1" type="ORF">CCUG60885_02486</name>
</gene>
<evidence type="ECO:0000313" key="2">
    <source>
        <dbReference type="EMBL" id="TEA05437.1"/>
    </source>
</evidence>
<dbReference type="Proteomes" id="UP000294844">
    <property type="component" value="Unassembled WGS sequence"/>
</dbReference>
<dbReference type="RefSeq" id="WP_134146446.1">
    <property type="nucleotide sequence ID" value="NZ_PECK01000003.1"/>
</dbReference>
<evidence type="ECO:0000313" key="3">
    <source>
        <dbReference type="Proteomes" id="UP000294844"/>
    </source>
</evidence>
<dbReference type="AlphaFoldDB" id="A0A4R8SHM0"/>
<sequence>MSPRGCGRACGSLTWPNSDALVRSDQLPDLLGITDPAARFAFDALVDLLADHRVFDGLAVALARRVAYVVAHAAILDNPTRPPVDAARIVAREAERTLARRGGADSRPVGLALTRAVVALLG</sequence>
<reference evidence="3 4" key="1">
    <citation type="journal article" date="2019" name="Sci. Rep.">
        <title>Extended insight into the Mycobacterium chelonae-abscessus complex through whole genome sequencing of Mycobacterium salmoniphilum outbreak and Mycobacterium salmoniphilum-like strains.</title>
        <authorList>
            <person name="Behra P.R.K."/>
            <person name="Das S."/>
            <person name="Pettersson B.M.F."/>
            <person name="Shirreff L."/>
            <person name="DuCote T."/>
            <person name="Jacobsson K.G."/>
            <person name="Ennis D.G."/>
            <person name="Kirsebom L.A."/>
        </authorList>
    </citation>
    <scope>NUCLEOTIDE SEQUENCE [LARGE SCALE GENOMIC DNA]</scope>
    <source>
        <strain evidence="2 3">CCUG 60883</strain>
        <strain evidence="1 4">CCUG 60885</strain>
    </source>
</reference>